<evidence type="ECO:0000313" key="2">
    <source>
        <dbReference type="EMBL" id="KAK9525825.1"/>
    </source>
</evidence>
<dbReference type="Proteomes" id="UP001488805">
    <property type="component" value="Unassembled WGS sequence"/>
</dbReference>
<evidence type="ECO:0000313" key="3">
    <source>
        <dbReference type="Proteomes" id="UP001488805"/>
    </source>
</evidence>
<dbReference type="EMBL" id="JBCEZU010000134">
    <property type="protein sequence ID" value="KAK9525825.1"/>
    <property type="molecule type" value="Genomic_DNA"/>
</dbReference>
<feature type="region of interest" description="Disordered" evidence="1">
    <location>
        <begin position="1"/>
        <end position="53"/>
    </location>
</feature>
<reference evidence="2 3" key="1">
    <citation type="journal article" date="2024" name="Genome Biol. Evol.">
        <title>Chromosome-level genome assembly of the viviparous eelpout Zoarces viviparus.</title>
        <authorList>
            <person name="Fuhrmann N."/>
            <person name="Brasseur M.V."/>
            <person name="Bakowski C.E."/>
            <person name="Podsiadlowski L."/>
            <person name="Prost S."/>
            <person name="Krehenwinkel H."/>
            <person name="Mayer C."/>
        </authorList>
    </citation>
    <scope>NUCLEOTIDE SEQUENCE [LARGE SCALE GENOMIC DNA]</scope>
    <source>
        <strain evidence="2">NO-MEL_2022_Ind0_liver</strain>
    </source>
</reference>
<dbReference type="AlphaFoldDB" id="A0AAW1EV25"/>
<comment type="caution">
    <text evidence="2">The sequence shown here is derived from an EMBL/GenBank/DDBJ whole genome shotgun (WGS) entry which is preliminary data.</text>
</comment>
<name>A0AAW1EV25_ZOAVI</name>
<protein>
    <submittedName>
        <fullName evidence="2">Uncharacterized protein</fullName>
    </submittedName>
</protein>
<keyword evidence="3" id="KW-1185">Reference proteome</keyword>
<organism evidence="2 3">
    <name type="scientific">Zoarces viviparus</name>
    <name type="common">Viviparous eelpout</name>
    <name type="synonym">Blennius viviparus</name>
    <dbReference type="NCBI Taxonomy" id="48416"/>
    <lineage>
        <taxon>Eukaryota</taxon>
        <taxon>Metazoa</taxon>
        <taxon>Chordata</taxon>
        <taxon>Craniata</taxon>
        <taxon>Vertebrata</taxon>
        <taxon>Euteleostomi</taxon>
        <taxon>Actinopterygii</taxon>
        <taxon>Neopterygii</taxon>
        <taxon>Teleostei</taxon>
        <taxon>Neoteleostei</taxon>
        <taxon>Acanthomorphata</taxon>
        <taxon>Eupercaria</taxon>
        <taxon>Perciformes</taxon>
        <taxon>Cottioidei</taxon>
        <taxon>Zoarcales</taxon>
        <taxon>Zoarcidae</taxon>
        <taxon>Zoarcinae</taxon>
        <taxon>Zoarces</taxon>
    </lineage>
</organism>
<accession>A0AAW1EV25</accession>
<gene>
    <name evidence="2" type="ORF">VZT92_016503</name>
</gene>
<sequence>MLRSRHQMVESSAEISNAPGEKKSPEKDSTLRSSLHVPRPSGLQTSSLRVLQAIRPESKTRGETAAPWCPDARCKQLWQRLGWVRLRADYRLPPPLASPIISRSITTRLSQQHSGCLETHVRSGFFLHCRKMLFHVTFFIDTDE</sequence>
<evidence type="ECO:0000256" key="1">
    <source>
        <dbReference type="SAM" id="MobiDB-lite"/>
    </source>
</evidence>
<proteinExistence type="predicted"/>
<feature type="compositionally biased region" description="Basic and acidic residues" evidence="1">
    <location>
        <begin position="20"/>
        <end position="30"/>
    </location>
</feature>